<evidence type="ECO:0000256" key="6">
    <source>
        <dbReference type="ARBA" id="ARBA00023004"/>
    </source>
</evidence>
<keyword evidence="16" id="KW-1185">Reference proteome</keyword>
<feature type="domain" description="TonB-dependent receptor plug" evidence="14">
    <location>
        <begin position="142"/>
        <end position="250"/>
    </location>
</feature>
<evidence type="ECO:0000256" key="11">
    <source>
        <dbReference type="RuleBase" id="RU003357"/>
    </source>
</evidence>
<organism evidence="15 16">
    <name type="scientific">Novosphingobium aquiterrae</name>
    <dbReference type="NCBI Taxonomy" id="624388"/>
    <lineage>
        <taxon>Bacteria</taxon>
        <taxon>Pseudomonadati</taxon>
        <taxon>Pseudomonadota</taxon>
        <taxon>Alphaproteobacteria</taxon>
        <taxon>Sphingomonadales</taxon>
        <taxon>Sphingomonadaceae</taxon>
        <taxon>Novosphingobium</taxon>
    </lineage>
</organism>
<dbReference type="InterPro" id="IPR036942">
    <property type="entry name" value="Beta-barrel_TonB_sf"/>
</dbReference>
<gene>
    <name evidence="15" type="ORF">ACFFF7_09765</name>
</gene>
<keyword evidence="10" id="KW-0998">Cell outer membrane</keyword>
<evidence type="ECO:0000313" key="15">
    <source>
        <dbReference type="EMBL" id="MFC0589699.1"/>
    </source>
</evidence>
<keyword evidence="4" id="KW-0410">Iron transport</keyword>
<sequence>MLRPRYGLLATLVAIAAPAQANEARLDVPKGRLGDAAVAAAQQTGSTIVVVDENLSNRKVGPLRGTMTARQAAERLARASGGHLVVVNGAAFRIERAPTTPPRLAAVERPAKAARRPAPELPPEAFSEQPIVVVASKRDLTLRDFPGQVHQIDGSDLVFGGVGGTDRIAARIATVSTTHLGTGRNKLFIRGIADSSFTGPTQSTVGQYLGDLRLSYNAPDPDLRLSDMRAVEVLEGPQGALYGAGSLGGIVRFVPNDPDLGAAAASGIVGGSVTARGEPGFDANLVVNLPLAEDRIGLRVAADGERQGGYIDKPLLRREDVNRTWVGAVRGSIRARIAADWTLDLIGLTQTTRGDDSQYADRGGAPLERSARVSEGYGAHYGQGQIVLSGRVGDIRLRSSTGAARQDLSERYDATLPDGPDRLFVQRNRTLLFANETRIWQPLGRRFGWLAGISYTHNNTRLQRELQASDTITPYTGVANSIEEFTLYGEASVRLFEGLVASAGGRLTWSTLDGAGEDVRPEIALANGAITAQRTERMALPSLALTAHPLAALTMYLRYQEGFRPGGLTVDNDFVRRFRNDRISTIEFGLRRGSAGRGPFDLAASVSFTDWRDIQADYIDLAGLPTTANVGNGQIWTFTLTGSALIAPGLRIDAGGVINRSRISQPNLYADVLVPSLIPITEVPNVAKVAARIGVDYRRKLGSAIELHGQGWARYVGQSRLGVGPELGDLQGDYLETGATIRLGTDAQGATLSITNIPDVAGNRFALGTPFAIGRNQVTPLRPLTVRLGFDARF</sequence>
<keyword evidence="12" id="KW-0732">Signal</keyword>
<name>A0ABV6PIN6_9SPHN</name>
<dbReference type="Gene3D" id="3.55.50.30">
    <property type="match status" value="1"/>
</dbReference>
<dbReference type="InterPro" id="IPR012910">
    <property type="entry name" value="Plug_dom"/>
</dbReference>
<evidence type="ECO:0000256" key="10">
    <source>
        <dbReference type="ARBA" id="ARBA00023237"/>
    </source>
</evidence>
<keyword evidence="7" id="KW-0406">Ion transport</keyword>
<dbReference type="InterPro" id="IPR039426">
    <property type="entry name" value="TonB-dep_rcpt-like"/>
</dbReference>
<keyword evidence="2" id="KW-0813">Transport</keyword>
<evidence type="ECO:0000256" key="5">
    <source>
        <dbReference type="ARBA" id="ARBA00022692"/>
    </source>
</evidence>
<feature type="domain" description="TonB-dependent receptor-like beta-barrel" evidence="13">
    <location>
        <begin position="351"/>
        <end position="720"/>
    </location>
</feature>
<dbReference type="Pfam" id="PF00593">
    <property type="entry name" value="TonB_dep_Rec_b-barrel"/>
    <property type="match status" value="1"/>
</dbReference>
<accession>A0ABV6PIN6</accession>
<evidence type="ECO:0000256" key="1">
    <source>
        <dbReference type="ARBA" id="ARBA00004571"/>
    </source>
</evidence>
<evidence type="ECO:0000256" key="4">
    <source>
        <dbReference type="ARBA" id="ARBA00022496"/>
    </source>
</evidence>
<evidence type="ECO:0000256" key="3">
    <source>
        <dbReference type="ARBA" id="ARBA00022452"/>
    </source>
</evidence>
<comment type="caution">
    <text evidence="15">The sequence shown here is derived from an EMBL/GenBank/DDBJ whole genome shotgun (WGS) entry which is preliminary data.</text>
</comment>
<keyword evidence="8 11" id="KW-0798">TonB box</keyword>
<dbReference type="Proteomes" id="UP001589943">
    <property type="component" value="Unassembled WGS sequence"/>
</dbReference>
<protein>
    <submittedName>
        <fullName evidence="15">TonB-dependent receptor</fullName>
    </submittedName>
</protein>
<evidence type="ECO:0000256" key="8">
    <source>
        <dbReference type="ARBA" id="ARBA00023077"/>
    </source>
</evidence>
<evidence type="ECO:0000256" key="7">
    <source>
        <dbReference type="ARBA" id="ARBA00023065"/>
    </source>
</evidence>
<keyword evidence="6" id="KW-0408">Iron</keyword>
<evidence type="ECO:0000259" key="13">
    <source>
        <dbReference type="Pfam" id="PF00593"/>
    </source>
</evidence>
<dbReference type="PANTHER" id="PTHR32552:SF81">
    <property type="entry name" value="TONB-DEPENDENT OUTER MEMBRANE RECEPTOR"/>
    <property type="match status" value="1"/>
</dbReference>
<keyword evidence="3" id="KW-1134">Transmembrane beta strand</keyword>
<proteinExistence type="inferred from homology"/>
<comment type="similarity">
    <text evidence="11">Belongs to the TonB-dependent receptor family.</text>
</comment>
<feature type="chain" id="PRO_5045258294" evidence="12">
    <location>
        <begin position="22"/>
        <end position="794"/>
    </location>
</feature>
<evidence type="ECO:0000259" key="14">
    <source>
        <dbReference type="Pfam" id="PF07715"/>
    </source>
</evidence>
<dbReference type="Gene3D" id="2.40.170.20">
    <property type="entry name" value="TonB-dependent receptor, beta-barrel domain"/>
    <property type="match status" value="1"/>
</dbReference>
<reference evidence="15 16" key="1">
    <citation type="submission" date="2024-09" db="EMBL/GenBank/DDBJ databases">
        <authorList>
            <person name="Sun Q."/>
            <person name="Mori K."/>
        </authorList>
    </citation>
    <scope>NUCLEOTIDE SEQUENCE [LARGE SCALE GENOMIC DNA]</scope>
    <source>
        <strain evidence="15 16">NCAIM B.02537</strain>
    </source>
</reference>
<dbReference type="Pfam" id="PF07715">
    <property type="entry name" value="Plug"/>
    <property type="match status" value="1"/>
</dbReference>
<keyword evidence="9 11" id="KW-0472">Membrane</keyword>
<keyword evidence="5" id="KW-0812">Transmembrane</keyword>
<comment type="subcellular location">
    <subcellularLocation>
        <location evidence="1">Cell outer membrane</location>
        <topology evidence="1">Multi-pass membrane protein</topology>
    </subcellularLocation>
</comment>
<dbReference type="SUPFAM" id="SSF56935">
    <property type="entry name" value="Porins"/>
    <property type="match status" value="1"/>
</dbReference>
<evidence type="ECO:0000313" key="16">
    <source>
        <dbReference type="Proteomes" id="UP001589943"/>
    </source>
</evidence>
<feature type="signal peptide" evidence="12">
    <location>
        <begin position="1"/>
        <end position="21"/>
    </location>
</feature>
<dbReference type="PANTHER" id="PTHR32552">
    <property type="entry name" value="FERRICHROME IRON RECEPTOR-RELATED"/>
    <property type="match status" value="1"/>
</dbReference>
<evidence type="ECO:0000256" key="2">
    <source>
        <dbReference type="ARBA" id="ARBA00022448"/>
    </source>
</evidence>
<dbReference type="EMBL" id="JBHLTL010000006">
    <property type="protein sequence ID" value="MFC0589699.1"/>
    <property type="molecule type" value="Genomic_DNA"/>
</dbReference>
<keyword evidence="15" id="KW-0675">Receptor</keyword>
<evidence type="ECO:0000256" key="12">
    <source>
        <dbReference type="SAM" id="SignalP"/>
    </source>
</evidence>
<evidence type="ECO:0000256" key="9">
    <source>
        <dbReference type="ARBA" id="ARBA00023136"/>
    </source>
</evidence>
<dbReference type="RefSeq" id="WP_379481168.1">
    <property type="nucleotide sequence ID" value="NZ_JBHLTL010000006.1"/>
</dbReference>
<dbReference type="InterPro" id="IPR000531">
    <property type="entry name" value="Beta-barrel_TonB"/>
</dbReference>